<name>A0A9Q1GLG0_9CARY</name>
<dbReference type="EMBL" id="JAKOGI010002725">
    <property type="protein sequence ID" value="KAJ8421437.1"/>
    <property type="molecule type" value="Genomic_DNA"/>
</dbReference>
<sequence>MGVMGISLGYHEIKAGAEATVVRGKWSGAKSRRLPQCPSKVVPDILSHLIGVSKVGKKERLPPRWLSSYPPAQAPSPLPIARPLSSPPLALPLPGTELQKFDPRIATPTTQRSPGQLWKFEAPSHLLNHSELIARAQGLKILRKRRWGKGNPVPVPFKVVDNVFSHLPDTKEMRKSHGRNAK</sequence>
<comment type="caution">
    <text evidence="1">The sequence shown here is derived from an EMBL/GenBank/DDBJ whole genome shotgun (WGS) entry which is preliminary data.</text>
</comment>
<dbReference type="Proteomes" id="UP001153076">
    <property type="component" value="Unassembled WGS sequence"/>
</dbReference>
<protein>
    <submittedName>
        <fullName evidence="1">Uncharacterized protein</fullName>
    </submittedName>
</protein>
<reference evidence="1" key="1">
    <citation type="submission" date="2022-04" db="EMBL/GenBank/DDBJ databases">
        <title>Carnegiea gigantea Genome sequencing and assembly v2.</title>
        <authorList>
            <person name="Copetti D."/>
            <person name="Sanderson M.J."/>
            <person name="Burquez A."/>
            <person name="Wojciechowski M.F."/>
        </authorList>
    </citation>
    <scope>NUCLEOTIDE SEQUENCE</scope>
    <source>
        <strain evidence="1">SGP5-SGP5p</strain>
        <tissue evidence="1">Aerial part</tissue>
    </source>
</reference>
<evidence type="ECO:0000313" key="2">
    <source>
        <dbReference type="Proteomes" id="UP001153076"/>
    </source>
</evidence>
<accession>A0A9Q1GLG0</accession>
<gene>
    <name evidence="1" type="ORF">Cgig2_029970</name>
</gene>
<organism evidence="1 2">
    <name type="scientific">Carnegiea gigantea</name>
    <dbReference type="NCBI Taxonomy" id="171969"/>
    <lineage>
        <taxon>Eukaryota</taxon>
        <taxon>Viridiplantae</taxon>
        <taxon>Streptophyta</taxon>
        <taxon>Embryophyta</taxon>
        <taxon>Tracheophyta</taxon>
        <taxon>Spermatophyta</taxon>
        <taxon>Magnoliopsida</taxon>
        <taxon>eudicotyledons</taxon>
        <taxon>Gunneridae</taxon>
        <taxon>Pentapetalae</taxon>
        <taxon>Caryophyllales</taxon>
        <taxon>Cactineae</taxon>
        <taxon>Cactaceae</taxon>
        <taxon>Cactoideae</taxon>
        <taxon>Echinocereeae</taxon>
        <taxon>Carnegiea</taxon>
    </lineage>
</organism>
<keyword evidence="2" id="KW-1185">Reference proteome</keyword>
<evidence type="ECO:0000313" key="1">
    <source>
        <dbReference type="EMBL" id="KAJ8421437.1"/>
    </source>
</evidence>
<proteinExistence type="predicted"/>
<dbReference type="AlphaFoldDB" id="A0A9Q1GLG0"/>